<sequence length="575" mass="64713">MDQLVTNLLTNWGFFQYIDVFAENRIDTTALTLLTEGDVANLVPVLGDRVKLLAQLTLWKADNECSNINRLSTEKISIEGSGTDPGSPQSFLTNISSFIRDNFVESPLQQAAAGSLEEQNLLSPQHEIPPTHPTPPTPILEQDDAAHVRNVLLSSLQGRIILSSEAAKTGLLHQRQRKEIVKLLINHEFERNPQVHITFARFQTLARGIAQLFNCESPVLYYTAYISAQQGKPKRNPSGSLYNYYLRQRRNLISKQAVEPFRKRKGTSSSTTSENSGTENRKEAPIDLSTLGAGESERVEESILFCQTAVEGATPWEEVERHWGCTTRARLAKLYHNPGNLHDYIEEFPILKGPSGYRLLALDYQRIFPDKDEALLRESLESVSTKILQKAATKCTTTKDEFLKENIQTCLSSVDEVNIESKLNTSLLLLPYIFNTGTTTKKKGIKVSRAEVRANFILHVSNIADLDATLEDKRRQLESWNLTFQPLVVVVGESLSSLVECLVIVERVRYKFDSLISAVDNTFKIIHATAAEYPPLAYDVWLFIQKGFYRISTSYDRPTAAVKTLFVDLGLKERC</sequence>
<dbReference type="EMBL" id="GEZM01097440">
    <property type="protein sequence ID" value="JAV54202.1"/>
    <property type="molecule type" value="Transcribed_RNA"/>
</dbReference>
<feature type="compositionally biased region" description="Low complexity" evidence="1">
    <location>
        <begin position="267"/>
        <end position="278"/>
    </location>
</feature>
<accession>A0A1Y1JY02</accession>
<dbReference type="KEGG" id="ppyr:116176863"/>
<proteinExistence type="predicted"/>
<organism evidence="2">
    <name type="scientific">Photinus pyralis</name>
    <name type="common">Common eastern firefly</name>
    <name type="synonym">Lampyris pyralis</name>
    <dbReference type="NCBI Taxonomy" id="7054"/>
    <lineage>
        <taxon>Eukaryota</taxon>
        <taxon>Metazoa</taxon>
        <taxon>Ecdysozoa</taxon>
        <taxon>Arthropoda</taxon>
        <taxon>Hexapoda</taxon>
        <taxon>Insecta</taxon>
        <taxon>Pterygota</taxon>
        <taxon>Neoptera</taxon>
        <taxon>Endopterygota</taxon>
        <taxon>Coleoptera</taxon>
        <taxon>Polyphaga</taxon>
        <taxon>Elateriformia</taxon>
        <taxon>Elateroidea</taxon>
        <taxon>Lampyridae</taxon>
        <taxon>Lampyrinae</taxon>
        <taxon>Photinus</taxon>
    </lineage>
</organism>
<dbReference type="SUPFAM" id="SSF47769">
    <property type="entry name" value="SAM/Pointed domain"/>
    <property type="match status" value="1"/>
</dbReference>
<evidence type="ECO:0008006" key="3">
    <source>
        <dbReference type="Google" id="ProtNLM"/>
    </source>
</evidence>
<dbReference type="OrthoDB" id="3598281at2759"/>
<evidence type="ECO:0000256" key="1">
    <source>
        <dbReference type="SAM" id="MobiDB-lite"/>
    </source>
</evidence>
<protein>
    <recommendedName>
        <fullName evidence="3">SAM domain-containing protein</fullName>
    </recommendedName>
</protein>
<feature type="region of interest" description="Disordered" evidence="1">
    <location>
        <begin position="257"/>
        <end position="289"/>
    </location>
</feature>
<reference evidence="2" key="1">
    <citation type="journal article" date="2016" name="Sci. Rep.">
        <title>Molecular characterization of firefly nuptial gifts: a multi-omics approach sheds light on postcopulatory sexual selection.</title>
        <authorList>
            <person name="Al-Wathiqui N."/>
            <person name="Fallon T.R."/>
            <person name="South A."/>
            <person name="Weng J.K."/>
            <person name="Lewis S.M."/>
        </authorList>
    </citation>
    <scope>NUCLEOTIDE SEQUENCE</scope>
</reference>
<dbReference type="Gene3D" id="1.10.150.50">
    <property type="entry name" value="Transcription Factor, Ets-1"/>
    <property type="match status" value="1"/>
</dbReference>
<dbReference type="InterPro" id="IPR013761">
    <property type="entry name" value="SAM/pointed_sf"/>
</dbReference>
<name>A0A1Y1JY02_PHOPY</name>
<evidence type="ECO:0000313" key="2">
    <source>
        <dbReference type="EMBL" id="JAV54202.1"/>
    </source>
</evidence>
<dbReference type="AlphaFoldDB" id="A0A1Y1JY02"/>
<dbReference type="GeneID" id="116176863"/>
<dbReference type="RefSeq" id="XP_031351531.1">
    <property type="nucleotide sequence ID" value="XM_031495671.1"/>
</dbReference>